<feature type="signal peptide" evidence="1">
    <location>
        <begin position="1"/>
        <end position="22"/>
    </location>
</feature>
<organism evidence="2 3">
    <name type="scientific">Brachyspira hampsonii</name>
    <dbReference type="NCBI Taxonomy" id="1287055"/>
    <lineage>
        <taxon>Bacteria</taxon>
        <taxon>Pseudomonadati</taxon>
        <taxon>Spirochaetota</taxon>
        <taxon>Spirochaetia</taxon>
        <taxon>Brachyspirales</taxon>
        <taxon>Brachyspiraceae</taxon>
        <taxon>Brachyspira</taxon>
    </lineage>
</organism>
<sequence>MKKILKIALVLTTLALFSTACSNVKSTNLIGTYKNGNYSVTVEADGSTYFRYTGSTDTATMISMSDADYSSYRAFYYTDNNIKLIPWDLTSEKASYEYTNEIDIPYYDIDSDSLKSNKLTMKLTFKKDNESIKCDANWTLSLKMNDTIPTTTIKKTFQNGGISLTKQ</sequence>
<feature type="chain" id="PRO_5009182365" evidence="1">
    <location>
        <begin position="23"/>
        <end position="167"/>
    </location>
</feature>
<evidence type="ECO:0000256" key="1">
    <source>
        <dbReference type="SAM" id="SignalP"/>
    </source>
</evidence>
<dbReference type="PROSITE" id="PS51257">
    <property type="entry name" value="PROKAR_LIPOPROTEIN"/>
    <property type="match status" value="1"/>
</dbReference>
<dbReference type="EMBL" id="MDCO01000001">
    <property type="protein sequence ID" value="OEJ15678.1"/>
    <property type="molecule type" value="Genomic_DNA"/>
</dbReference>
<gene>
    <name evidence="2" type="ORF">BFL38_09405</name>
</gene>
<protein>
    <submittedName>
        <fullName evidence="2">Uncharacterized protein</fullName>
    </submittedName>
</protein>
<dbReference type="AlphaFoldDB" id="A0A1E5NHP0"/>
<comment type="caution">
    <text evidence="2">The sequence shown here is derived from an EMBL/GenBank/DDBJ whole genome shotgun (WGS) entry which is preliminary data.</text>
</comment>
<reference evidence="2 3" key="1">
    <citation type="submission" date="2016-08" db="EMBL/GenBank/DDBJ databases">
        <title>Characterization and recognition of Brachyspira hampsonii sp. nov., a novel intestinal spirochete that is pathogenic to pigs.</title>
        <authorList>
            <person name="Mirajkar N."/>
            <person name="La T."/>
            <person name="Phillips N."/>
            <person name="Hampson D."/>
            <person name="Gebhart C."/>
        </authorList>
    </citation>
    <scope>NUCLEOTIDE SEQUENCE [LARGE SCALE GENOMIC DNA]</scope>
    <source>
        <strain evidence="2 3">P280/1</strain>
    </source>
</reference>
<proteinExistence type="predicted"/>
<name>A0A1E5NHP0_9SPIR</name>
<keyword evidence="1" id="KW-0732">Signal</keyword>
<dbReference type="RefSeq" id="WP_069725159.1">
    <property type="nucleotide sequence ID" value="NZ_MDCO01000001.1"/>
</dbReference>
<dbReference type="Proteomes" id="UP000095247">
    <property type="component" value="Unassembled WGS sequence"/>
</dbReference>
<accession>A0A1E5NHP0</accession>
<evidence type="ECO:0000313" key="2">
    <source>
        <dbReference type="EMBL" id="OEJ15678.1"/>
    </source>
</evidence>
<evidence type="ECO:0000313" key="3">
    <source>
        <dbReference type="Proteomes" id="UP000095247"/>
    </source>
</evidence>